<feature type="compositionally biased region" description="Polar residues" evidence="1">
    <location>
        <begin position="15"/>
        <end position="26"/>
    </location>
</feature>
<gene>
    <name evidence="2" type="ORF">MiSe_94460</name>
</gene>
<evidence type="ECO:0000313" key="3">
    <source>
        <dbReference type="Proteomes" id="UP001050975"/>
    </source>
</evidence>
<feature type="compositionally biased region" description="Basic and acidic residues" evidence="1">
    <location>
        <begin position="29"/>
        <end position="44"/>
    </location>
</feature>
<evidence type="ECO:0000256" key="1">
    <source>
        <dbReference type="SAM" id="MobiDB-lite"/>
    </source>
</evidence>
<reference evidence="2" key="1">
    <citation type="submission" date="2019-10" db="EMBL/GenBank/DDBJ databases">
        <title>Draft genome sequece of Microseira wollei NIES-4236.</title>
        <authorList>
            <person name="Yamaguchi H."/>
            <person name="Suzuki S."/>
            <person name="Kawachi M."/>
        </authorList>
    </citation>
    <scope>NUCLEOTIDE SEQUENCE</scope>
    <source>
        <strain evidence="2">NIES-4236</strain>
    </source>
</reference>
<sequence length="148" mass="16938">MNKMAGNDLTEANGEETNQSPALSENQEGEARGDENQIRIHVDGSQHCQTRRTRPEDGRERFRSVGIDDSPTHSQYRKISIREVLGKILSRVDELEGKHLAYVESHQQRLAQRLSESKTDKEEALQLVAEIREMTSLIDRQLNEEDEP</sequence>
<proteinExistence type="predicted"/>
<name>A0AAV3XRD4_9CYAN</name>
<dbReference type="Proteomes" id="UP001050975">
    <property type="component" value="Unassembled WGS sequence"/>
</dbReference>
<protein>
    <submittedName>
        <fullName evidence="2">Uncharacterized protein</fullName>
    </submittedName>
</protein>
<evidence type="ECO:0000313" key="2">
    <source>
        <dbReference type="EMBL" id="GET44615.1"/>
    </source>
</evidence>
<organism evidence="2 3">
    <name type="scientific">Microseira wollei NIES-4236</name>
    <dbReference type="NCBI Taxonomy" id="2530354"/>
    <lineage>
        <taxon>Bacteria</taxon>
        <taxon>Bacillati</taxon>
        <taxon>Cyanobacteriota</taxon>
        <taxon>Cyanophyceae</taxon>
        <taxon>Oscillatoriophycideae</taxon>
        <taxon>Aerosakkonematales</taxon>
        <taxon>Aerosakkonemataceae</taxon>
        <taxon>Microseira</taxon>
    </lineage>
</organism>
<dbReference type="EMBL" id="BLAY01000452">
    <property type="protein sequence ID" value="GET44615.1"/>
    <property type="molecule type" value="Genomic_DNA"/>
</dbReference>
<comment type="caution">
    <text evidence="2">The sequence shown here is derived from an EMBL/GenBank/DDBJ whole genome shotgun (WGS) entry which is preliminary data.</text>
</comment>
<dbReference type="AlphaFoldDB" id="A0AAV3XRD4"/>
<feature type="region of interest" description="Disordered" evidence="1">
    <location>
        <begin position="1"/>
        <end position="73"/>
    </location>
</feature>
<feature type="compositionally biased region" description="Basic and acidic residues" evidence="1">
    <location>
        <begin position="53"/>
        <end position="63"/>
    </location>
</feature>
<accession>A0AAV3XRD4</accession>
<keyword evidence="3" id="KW-1185">Reference proteome</keyword>